<dbReference type="Proteomes" id="UP000008963">
    <property type="component" value="Chromosome"/>
</dbReference>
<accession>E1WZ16</accession>
<keyword evidence="1" id="KW-0175">Coiled coil</keyword>
<proteinExistence type="predicted"/>
<dbReference type="PATRIC" id="fig|862908.3.peg.1178"/>
<feature type="coiled-coil region" evidence="1">
    <location>
        <begin position="8"/>
        <end position="35"/>
    </location>
</feature>
<organism evidence="2 3">
    <name type="scientific">Halobacteriovorax marinus (strain ATCC BAA-682 / DSM 15412 / SJ)</name>
    <name type="common">Bacteriovorax marinus</name>
    <dbReference type="NCBI Taxonomy" id="862908"/>
    <lineage>
        <taxon>Bacteria</taxon>
        <taxon>Pseudomonadati</taxon>
        <taxon>Bdellovibrionota</taxon>
        <taxon>Bacteriovoracia</taxon>
        <taxon>Bacteriovoracales</taxon>
        <taxon>Halobacteriovoraceae</taxon>
        <taxon>Halobacteriovorax</taxon>
    </lineage>
</organism>
<dbReference type="STRING" id="862908.BMS_1238"/>
<evidence type="ECO:0000256" key="1">
    <source>
        <dbReference type="SAM" id="Coils"/>
    </source>
</evidence>
<sequence>MTMIIRNCFELLSELAELETKVQEKQELLEQLGVEVDCEELLLQFISKQRAL</sequence>
<name>E1WZ16_HALMS</name>
<protein>
    <submittedName>
        <fullName evidence="2">Uncharacterized protein</fullName>
    </submittedName>
</protein>
<gene>
    <name evidence="2" type="ordered locus">BMS_1238</name>
</gene>
<dbReference type="EMBL" id="FQ312005">
    <property type="protein sequence ID" value="CBW26113.1"/>
    <property type="molecule type" value="Genomic_DNA"/>
</dbReference>
<dbReference type="KEGG" id="bmx:BMS_1238"/>
<keyword evidence="3" id="KW-1185">Reference proteome</keyword>
<dbReference type="HOGENOM" id="CLU_3080485_0_0_7"/>
<evidence type="ECO:0000313" key="3">
    <source>
        <dbReference type="Proteomes" id="UP000008963"/>
    </source>
</evidence>
<dbReference type="AlphaFoldDB" id="E1WZ16"/>
<evidence type="ECO:0000313" key="2">
    <source>
        <dbReference type="EMBL" id="CBW26113.1"/>
    </source>
</evidence>
<reference evidence="3" key="1">
    <citation type="journal article" date="2013" name="ISME J.">
        <title>A small predatory core genome in the divergent marine Bacteriovorax marinus SJ and the terrestrial Bdellovibrio bacteriovorus.</title>
        <authorList>
            <person name="Crossman L.C."/>
            <person name="Chen H."/>
            <person name="Cerdeno-Tarraga A.M."/>
            <person name="Brooks K."/>
            <person name="Quail M.A."/>
            <person name="Pineiro S.A."/>
            <person name="Hobley L."/>
            <person name="Sockett R.E."/>
            <person name="Bentley S.D."/>
            <person name="Parkhill J."/>
            <person name="Williams H.N."/>
            <person name="Stine O.C."/>
        </authorList>
    </citation>
    <scope>NUCLEOTIDE SEQUENCE [LARGE SCALE GENOMIC DNA]</scope>
    <source>
        <strain evidence="3">ATCC BAA-682 / DSM 15412 / SJ</strain>
    </source>
</reference>